<evidence type="ECO:0000256" key="1">
    <source>
        <dbReference type="SAM" id="Phobius"/>
    </source>
</evidence>
<evidence type="ECO:0008006" key="3">
    <source>
        <dbReference type="Google" id="ProtNLM"/>
    </source>
</evidence>
<keyword evidence="1" id="KW-0472">Membrane</keyword>
<dbReference type="AlphaFoldDB" id="G0UQP6"/>
<protein>
    <recommendedName>
        <fullName evidence="3">Transmembrane protein</fullName>
    </recommendedName>
</protein>
<organism evidence="2">
    <name type="scientific">Trypanosoma congolense (strain IL3000)</name>
    <dbReference type="NCBI Taxonomy" id="1068625"/>
    <lineage>
        <taxon>Eukaryota</taxon>
        <taxon>Discoba</taxon>
        <taxon>Euglenozoa</taxon>
        <taxon>Kinetoplastea</taxon>
        <taxon>Metakinetoplastina</taxon>
        <taxon>Trypanosomatida</taxon>
        <taxon>Trypanosomatidae</taxon>
        <taxon>Trypanosoma</taxon>
        <taxon>Nannomonas</taxon>
    </lineage>
</organism>
<gene>
    <name evidence="2" type="ORF">TCIL3000_7_5210</name>
</gene>
<evidence type="ECO:0000313" key="2">
    <source>
        <dbReference type="EMBL" id="CCC91707.1"/>
    </source>
</evidence>
<keyword evidence="1" id="KW-1133">Transmembrane helix</keyword>
<keyword evidence="1" id="KW-0812">Transmembrane</keyword>
<sequence>MSFHFRFLVSSRRCSKWSFVRGAFERLFKRRKEVLKGKELLHVEEDERERETAKKRRETRRHRSTPTYGVVRSIRVVDRKLLRVRWVELLAHFFFCTYPLLFRICLFVSLLLCT</sequence>
<feature type="transmembrane region" description="Helical" evidence="1">
    <location>
        <begin position="89"/>
        <end position="112"/>
    </location>
</feature>
<accession>G0UQP6</accession>
<dbReference type="EMBL" id="HE575320">
    <property type="protein sequence ID" value="CCC91707.1"/>
    <property type="molecule type" value="Genomic_DNA"/>
</dbReference>
<proteinExistence type="predicted"/>
<name>G0UQP6_TRYCI</name>
<reference evidence="2" key="1">
    <citation type="journal article" date="2012" name="Proc. Natl. Acad. Sci. U.S.A.">
        <title>Antigenic diversity is generated by distinct evolutionary mechanisms in African trypanosome species.</title>
        <authorList>
            <person name="Jackson A.P."/>
            <person name="Berry A."/>
            <person name="Aslett M."/>
            <person name="Allison H.C."/>
            <person name="Burton P."/>
            <person name="Vavrova-Anderson J."/>
            <person name="Brown R."/>
            <person name="Browne H."/>
            <person name="Corton N."/>
            <person name="Hauser H."/>
            <person name="Gamble J."/>
            <person name="Gilderthorp R."/>
            <person name="Marcello L."/>
            <person name="McQuillan J."/>
            <person name="Otto T.D."/>
            <person name="Quail M.A."/>
            <person name="Sanders M.J."/>
            <person name="van Tonder A."/>
            <person name="Ginger M.L."/>
            <person name="Field M.C."/>
            <person name="Barry J.D."/>
            <person name="Hertz-Fowler C."/>
            <person name="Berriman M."/>
        </authorList>
    </citation>
    <scope>NUCLEOTIDE SEQUENCE</scope>
    <source>
        <strain evidence="2">IL3000</strain>
    </source>
</reference>